<evidence type="ECO:0000256" key="1">
    <source>
        <dbReference type="SAM" id="Phobius"/>
    </source>
</evidence>
<organism evidence="2 3">
    <name type="scientific">Glaciecola siphonariae</name>
    <dbReference type="NCBI Taxonomy" id="521012"/>
    <lineage>
        <taxon>Bacteria</taxon>
        <taxon>Pseudomonadati</taxon>
        <taxon>Pseudomonadota</taxon>
        <taxon>Gammaproteobacteria</taxon>
        <taxon>Alteromonadales</taxon>
        <taxon>Alteromonadaceae</taxon>
        <taxon>Glaciecola</taxon>
    </lineage>
</organism>
<reference evidence="3" key="1">
    <citation type="journal article" date="2019" name="Int. J. Syst. Evol. Microbiol.">
        <title>The Global Catalogue of Microorganisms (GCM) 10K type strain sequencing project: providing services to taxonomists for standard genome sequencing and annotation.</title>
        <authorList>
            <consortium name="The Broad Institute Genomics Platform"/>
            <consortium name="The Broad Institute Genome Sequencing Center for Infectious Disease"/>
            <person name="Wu L."/>
            <person name="Ma J."/>
        </authorList>
    </citation>
    <scope>NUCLEOTIDE SEQUENCE [LARGE SCALE GENOMIC DNA]</scope>
    <source>
        <strain evidence="3">KACC 12507</strain>
    </source>
</reference>
<keyword evidence="1" id="KW-0812">Transmembrane</keyword>
<dbReference type="RefSeq" id="WP_382407171.1">
    <property type="nucleotide sequence ID" value="NZ_JBHSGU010000002.1"/>
</dbReference>
<gene>
    <name evidence="2" type="ORF">ACFO4O_07880</name>
</gene>
<evidence type="ECO:0000313" key="3">
    <source>
        <dbReference type="Proteomes" id="UP001595897"/>
    </source>
</evidence>
<keyword evidence="1" id="KW-1133">Transmembrane helix</keyword>
<name>A0ABV9LV97_9ALTE</name>
<dbReference type="Proteomes" id="UP001595897">
    <property type="component" value="Unassembled WGS sequence"/>
</dbReference>
<accession>A0ABV9LV97</accession>
<proteinExistence type="predicted"/>
<dbReference type="EMBL" id="JBHSGU010000002">
    <property type="protein sequence ID" value="MFC4700069.1"/>
    <property type="molecule type" value="Genomic_DNA"/>
</dbReference>
<keyword evidence="1" id="KW-0472">Membrane</keyword>
<sequence>MIAKLQEQLKQSESMQSLHSNVRLQWMLLLILLLVFVYVAKLSYDSLDENKRALSQQAQLYSKLLATFEADIDAQTISQWEDLHNETLNALPKASAANIAEASALATVEASLAKLLVRSRLNLLGSEEKVISGHTFYKVRLEISGRLPTENFVQFLQILENNRHQVLVQTMNYSPRTSNTIALVVDVIFSGEKL</sequence>
<keyword evidence="3" id="KW-1185">Reference proteome</keyword>
<comment type="caution">
    <text evidence="2">The sequence shown here is derived from an EMBL/GenBank/DDBJ whole genome shotgun (WGS) entry which is preliminary data.</text>
</comment>
<evidence type="ECO:0000313" key="2">
    <source>
        <dbReference type="EMBL" id="MFC4700069.1"/>
    </source>
</evidence>
<feature type="transmembrane region" description="Helical" evidence="1">
    <location>
        <begin position="24"/>
        <end position="44"/>
    </location>
</feature>
<protein>
    <submittedName>
        <fullName evidence="2">Uncharacterized protein</fullName>
    </submittedName>
</protein>